<name>A0A8S1KN08_PARPR</name>
<reference evidence="2" key="1">
    <citation type="submission" date="2021-01" db="EMBL/GenBank/DDBJ databases">
        <authorList>
            <consortium name="Genoscope - CEA"/>
            <person name="William W."/>
        </authorList>
    </citation>
    <scope>NUCLEOTIDE SEQUENCE</scope>
</reference>
<sequence length="394" mass="46420">MQNQLEQLDVPRGQSFTFDSNRPFIYYYSVAKPLPDNIVDDLVICCQIRTYLIKQLPKVWFLMASTTAHILIEKKQKFVTPNFILDIFIYSWLSDGMTNLKKELMNRLSKLIVENEKLERLIDIFTQEMVSIQEEISKIHKSEYLLNYNDSCVQPLIVFREKGKNENQSLIKRIDELNIDDDSRDSTLSSSQISQTITNKDIDRSKSDVREVTAALQNNKMRKFTKQMEKMTQNVFIELIKYNSQDQQWQIARQFVVIILETSVQSDHYLKTMEKVRFLQPALLFYKKALQVWILAKFSAQQSNQTSKNTQENKMIFSQFLCKAKSFMGTFWNEKLVIPLHTVFQIAEQTYPDVSQEKNIVEQMKKFSILLKEKLVALWDQNLSQCTKQLIQQH</sequence>
<dbReference type="EMBL" id="CAJJDM010000022">
    <property type="protein sequence ID" value="CAD8056549.1"/>
    <property type="molecule type" value="Genomic_DNA"/>
</dbReference>
<gene>
    <name evidence="2" type="ORF">PPRIM_AZ9-3.1.T0240367</name>
</gene>
<keyword evidence="3" id="KW-1185">Reference proteome</keyword>
<evidence type="ECO:0000256" key="1">
    <source>
        <dbReference type="SAM" id="Coils"/>
    </source>
</evidence>
<feature type="coiled-coil region" evidence="1">
    <location>
        <begin position="101"/>
        <end position="135"/>
    </location>
</feature>
<evidence type="ECO:0000313" key="2">
    <source>
        <dbReference type="EMBL" id="CAD8056549.1"/>
    </source>
</evidence>
<dbReference type="AlphaFoldDB" id="A0A8S1KN08"/>
<protein>
    <submittedName>
        <fullName evidence="2">Uncharacterized protein</fullName>
    </submittedName>
</protein>
<evidence type="ECO:0000313" key="3">
    <source>
        <dbReference type="Proteomes" id="UP000688137"/>
    </source>
</evidence>
<keyword evidence="1" id="KW-0175">Coiled coil</keyword>
<dbReference type="OMA" id="ICCQIRT"/>
<proteinExistence type="predicted"/>
<dbReference type="Proteomes" id="UP000688137">
    <property type="component" value="Unassembled WGS sequence"/>
</dbReference>
<organism evidence="2 3">
    <name type="scientific">Paramecium primaurelia</name>
    <dbReference type="NCBI Taxonomy" id="5886"/>
    <lineage>
        <taxon>Eukaryota</taxon>
        <taxon>Sar</taxon>
        <taxon>Alveolata</taxon>
        <taxon>Ciliophora</taxon>
        <taxon>Intramacronucleata</taxon>
        <taxon>Oligohymenophorea</taxon>
        <taxon>Peniculida</taxon>
        <taxon>Parameciidae</taxon>
        <taxon>Paramecium</taxon>
    </lineage>
</organism>
<accession>A0A8S1KN08</accession>
<comment type="caution">
    <text evidence="2">The sequence shown here is derived from an EMBL/GenBank/DDBJ whole genome shotgun (WGS) entry which is preliminary data.</text>
</comment>